<evidence type="ECO:0000256" key="1">
    <source>
        <dbReference type="SAM" id="MobiDB-lite"/>
    </source>
</evidence>
<dbReference type="Proteomes" id="UP000294856">
    <property type="component" value="Unassembled WGS sequence"/>
</dbReference>
<organism evidence="2 3">
    <name type="scientific">Nocardia alba</name>
    <dbReference type="NCBI Taxonomy" id="225051"/>
    <lineage>
        <taxon>Bacteria</taxon>
        <taxon>Bacillati</taxon>
        <taxon>Actinomycetota</taxon>
        <taxon>Actinomycetes</taxon>
        <taxon>Mycobacteriales</taxon>
        <taxon>Nocardiaceae</taxon>
        <taxon>Nocardia</taxon>
    </lineage>
</organism>
<comment type="caution">
    <text evidence="2">The sequence shown here is derived from an EMBL/GenBank/DDBJ whole genome shotgun (WGS) entry which is preliminary data.</text>
</comment>
<evidence type="ECO:0000313" key="3">
    <source>
        <dbReference type="Proteomes" id="UP000294856"/>
    </source>
</evidence>
<feature type="region of interest" description="Disordered" evidence="1">
    <location>
        <begin position="403"/>
        <end position="425"/>
    </location>
</feature>
<sequence>MTSPQAVLAGIGLPPLPQLPALPPLPGLPPLPVLDPAALIKPVTDLFGGFGDGNLNGTGAVSPQAVLQTVVDSVSTAMQLLSTGLQLLQSMESAGAKAAAGAATETMATSATISDQAMRVDLTTAAAAGTVATGYAQMAVVATRFAMTSVALGPTLVTPPGQAALLASAIEAGTEAMTITAQTKAQLVGHTAEMTEAGKPVPVKKPKVPKVANSARTVATTASPTTGTVSRAASTAATEPLVAQATSTAGQVDLQQVFSRLQQVVTPLLSLVGQVGTQVLPQTTTGTEKPTATTTPKSDLTTTAAQPLSTATYGAGPVTPAATPLGAWQVDGVLTGPTLGSAGGAPGAAVTVGEVLPPLLPGSGAGGLAGLDRTRSGGSHEEFVDARHVDELVGGLPADASTPVIGVTPTGDGAGPTNDDVKFSL</sequence>
<dbReference type="OrthoDB" id="4525998at2"/>
<evidence type="ECO:0000313" key="2">
    <source>
        <dbReference type="EMBL" id="TCJ97755.1"/>
    </source>
</evidence>
<feature type="region of interest" description="Disordered" evidence="1">
    <location>
        <begin position="200"/>
        <end position="230"/>
    </location>
</feature>
<feature type="region of interest" description="Disordered" evidence="1">
    <location>
        <begin position="282"/>
        <end position="303"/>
    </location>
</feature>
<dbReference type="RefSeq" id="WP_067447264.1">
    <property type="nucleotide sequence ID" value="NZ_SMFR01000002.1"/>
</dbReference>
<feature type="compositionally biased region" description="Low complexity" evidence="1">
    <location>
        <begin position="209"/>
        <end position="230"/>
    </location>
</feature>
<reference evidence="2 3" key="1">
    <citation type="submission" date="2019-03" db="EMBL/GenBank/DDBJ databases">
        <title>Genomic Encyclopedia of Type Strains, Phase IV (KMG-IV): sequencing the most valuable type-strain genomes for metagenomic binning, comparative biology and taxonomic classification.</title>
        <authorList>
            <person name="Goeker M."/>
        </authorList>
    </citation>
    <scope>NUCLEOTIDE SEQUENCE [LARGE SCALE GENOMIC DNA]</scope>
    <source>
        <strain evidence="2 3">DSM 44684</strain>
    </source>
</reference>
<keyword evidence="3" id="KW-1185">Reference proteome</keyword>
<name>A0A4V2PBK6_9NOCA</name>
<feature type="compositionally biased region" description="Low complexity" evidence="1">
    <location>
        <begin position="282"/>
        <end position="296"/>
    </location>
</feature>
<dbReference type="AlphaFoldDB" id="A0A4V2PBK6"/>
<protein>
    <submittedName>
        <fullName evidence="2">Uncharacterized protein</fullName>
    </submittedName>
</protein>
<dbReference type="STRING" id="1210063.GCA_001612665_01461"/>
<dbReference type="EMBL" id="SMFR01000002">
    <property type="protein sequence ID" value="TCJ97755.1"/>
    <property type="molecule type" value="Genomic_DNA"/>
</dbReference>
<accession>A0A4V2PBK6</accession>
<gene>
    <name evidence="2" type="ORF">DFR71_3804</name>
</gene>
<proteinExistence type="predicted"/>